<dbReference type="GO" id="GO:0071978">
    <property type="term" value="P:bacterial-type flagellum-dependent swarming motility"/>
    <property type="evidence" value="ECO:0007669"/>
    <property type="project" value="TreeGrafter"/>
</dbReference>
<keyword evidence="11" id="KW-1185">Reference proteome</keyword>
<dbReference type="InterPro" id="IPR011491">
    <property type="entry name" value="FlgE_D2"/>
</dbReference>
<reference evidence="10 11" key="1">
    <citation type="submission" date="2018-05" db="EMBL/GenBank/DDBJ databases">
        <title>Abyssibacter profundi OUC007T gen. nov., sp. nov, a marine bacterium isolated from seawater of the Mariana Trench.</title>
        <authorList>
            <person name="Zhou S."/>
        </authorList>
    </citation>
    <scope>NUCLEOTIDE SEQUENCE [LARGE SCALE GENOMIC DNA]</scope>
    <source>
        <strain evidence="10 11">OUC007</strain>
    </source>
</reference>
<evidence type="ECO:0000256" key="5">
    <source>
        <dbReference type="RuleBase" id="RU362116"/>
    </source>
</evidence>
<keyword evidence="4 5" id="KW-0975">Bacterial flagellum</keyword>
<keyword evidence="10" id="KW-0282">Flagellum</keyword>
<dbReference type="GO" id="GO:0009424">
    <property type="term" value="C:bacterial-type flagellum hook"/>
    <property type="evidence" value="ECO:0007669"/>
    <property type="project" value="InterPro"/>
</dbReference>
<dbReference type="SUPFAM" id="SSF117143">
    <property type="entry name" value="Flagellar hook protein flgE"/>
    <property type="match status" value="1"/>
</dbReference>
<proteinExistence type="inferred from homology"/>
<dbReference type="EMBL" id="QEQK01000018">
    <property type="protein sequence ID" value="PWN54789.1"/>
    <property type="molecule type" value="Genomic_DNA"/>
</dbReference>
<evidence type="ECO:0000259" key="8">
    <source>
        <dbReference type="Pfam" id="PF07559"/>
    </source>
</evidence>
<feature type="domain" description="Flagellar basal body rod protein N-terminal" evidence="6">
    <location>
        <begin position="3"/>
        <end position="33"/>
    </location>
</feature>
<evidence type="ECO:0000256" key="4">
    <source>
        <dbReference type="ARBA" id="ARBA00023143"/>
    </source>
</evidence>
<dbReference type="GO" id="GO:0044780">
    <property type="term" value="P:bacterial-type flagellum assembly"/>
    <property type="evidence" value="ECO:0007669"/>
    <property type="project" value="InterPro"/>
</dbReference>
<dbReference type="PRINTS" id="PR01005">
    <property type="entry name" value="FLGHOOKAP1"/>
</dbReference>
<dbReference type="InterPro" id="IPR037058">
    <property type="entry name" value="Falgellar_hook_FlgE_sf"/>
</dbReference>
<dbReference type="OrthoDB" id="8578401at2"/>
<dbReference type="PANTHER" id="PTHR30435:SF1">
    <property type="entry name" value="FLAGELLAR HOOK PROTEIN FLGE"/>
    <property type="match status" value="1"/>
</dbReference>
<dbReference type="RefSeq" id="WP_109721475.1">
    <property type="nucleotide sequence ID" value="NZ_QEQK01000018.1"/>
</dbReference>
<evidence type="ECO:0000256" key="3">
    <source>
        <dbReference type="ARBA" id="ARBA00019015"/>
    </source>
</evidence>
<dbReference type="Pfam" id="PF07559">
    <property type="entry name" value="FlgE_D2"/>
    <property type="match status" value="1"/>
</dbReference>
<dbReference type="GO" id="GO:0009425">
    <property type="term" value="C:bacterial-type flagellum basal body"/>
    <property type="evidence" value="ECO:0007669"/>
    <property type="project" value="UniProtKB-SubCell"/>
</dbReference>
<evidence type="ECO:0000259" key="6">
    <source>
        <dbReference type="Pfam" id="PF00460"/>
    </source>
</evidence>
<evidence type="ECO:0000259" key="9">
    <source>
        <dbReference type="Pfam" id="PF22692"/>
    </source>
</evidence>
<dbReference type="Pfam" id="PF06429">
    <property type="entry name" value="Flg_bbr_C"/>
    <property type="match status" value="1"/>
</dbReference>
<comment type="caution">
    <text evidence="10">The sequence shown here is derived from an EMBL/GenBank/DDBJ whole genome shotgun (WGS) entry which is preliminary data.</text>
</comment>
<comment type="subcellular location">
    <subcellularLocation>
        <location evidence="1 5">Bacterial flagellum basal body</location>
    </subcellularLocation>
</comment>
<dbReference type="InterPro" id="IPR001444">
    <property type="entry name" value="Flag_bb_rod_N"/>
</dbReference>
<dbReference type="GO" id="GO:0005198">
    <property type="term" value="F:structural molecule activity"/>
    <property type="evidence" value="ECO:0007669"/>
    <property type="project" value="InterPro"/>
</dbReference>
<dbReference type="InterPro" id="IPR002371">
    <property type="entry name" value="FlgK"/>
</dbReference>
<sequence>MPFNVALSGINAASADLNTTAHNISNANTTGFKESRTEFADVYAAGAMGLSATEQGSGVRVAGVTQQFSQGTVNFTENPLDLAINGEGFFTVSDGGSMGYTRAGAFQVDRDGFVVNSAGQQLQVFPPVGTGGFATGGLTSLQLSSTDNAPQASGNLELGVNLPADASVPAVTPLDPADPDSYNHTTSMTVYDSLGAAHTASFFYVKDAAANTWNVQAYVDGTAVGAAQTLAYDSNGALVTPANGSLTLPAHPVTTGAADLNLALDVGDTTQYGGQFAVNNLTQDGYTTGRLSGLEVTSEGVVQARFTNGQATQLGQLAIANFNNTQGLQAQGDNFWTESFTSGEARLGVAGSGDLGLVQSGALEASNVDLTAQLVNMITAQRSFQANAQMISAADTITQTIINIR</sequence>
<dbReference type="GO" id="GO:0005829">
    <property type="term" value="C:cytosol"/>
    <property type="evidence" value="ECO:0007669"/>
    <property type="project" value="TreeGrafter"/>
</dbReference>
<dbReference type="InterPro" id="IPR053967">
    <property type="entry name" value="LlgE_F_G-like_D1"/>
</dbReference>
<dbReference type="Pfam" id="PF00460">
    <property type="entry name" value="Flg_bb_rod"/>
    <property type="match status" value="1"/>
</dbReference>
<dbReference type="Proteomes" id="UP000251800">
    <property type="component" value="Unassembled WGS sequence"/>
</dbReference>
<evidence type="ECO:0000259" key="7">
    <source>
        <dbReference type="Pfam" id="PF06429"/>
    </source>
</evidence>
<dbReference type="InterPro" id="IPR037925">
    <property type="entry name" value="FlgE/F/G-like"/>
</dbReference>
<keyword evidence="10" id="KW-0966">Cell projection</keyword>
<dbReference type="Gene3D" id="2.60.98.20">
    <property type="entry name" value="Flagellar hook protein FlgE"/>
    <property type="match status" value="1"/>
</dbReference>
<name>A0A383XQ85_9GAMM</name>
<evidence type="ECO:0000256" key="2">
    <source>
        <dbReference type="ARBA" id="ARBA00009677"/>
    </source>
</evidence>
<accession>A0A383XQ85</accession>
<evidence type="ECO:0000313" key="10">
    <source>
        <dbReference type="EMBL" id="PWN54789.1"/>
    </source>
</evidence>
<feature type="domain" description="Flagellar hook protein FlgE/F/G-like D1" evidence="9">
    <location>
        <begin position="83"/>
        <end position="142"/>
    </location>
</feature>
<organism evidence="10 11">
    <name type="scientific">Abyssibacter profundi</name>
    <dbReference type="NCBI Taxonomy" id="2182787"/>
    <lineage>
        <taxon>Bacteria</taxon>
        <taxon>Pseudomonadati</taxon>
        <taxon>Pseudomonadota</taxon>
        <taxon>Gammaproteobacteria</taxon>
        <taxon>Chromatiales</taxon>
        <taxon>Oceanococcaceae</taxon>
        <taxon>Abyssibacter</taxon>
    </lineage>
</organism>
<gene>
    <name evidence="10" type="ORF">DEH80_15730</name>
</gene>
<dbReference type="InterPro" id="IPR020013">
    <property type="entry name" value="Flagellar_FlgE/F/G"/>
</dbReference>
<dbReference type="Pfam" id="PF22692">
    <property type="entry name" value="LlgE_F_G_D1"/>
    <property type="match status" value="1"/>
</dbReference>
<dbReference type="PANTHER" id="PTHR30435">
    <property type="entry name" value="FLAGELLAR PROTEIN"/>
    <property type="match status" value="1"/>
</dbReference>
<feature type="domain" description="Flagellar basal-body/hook protein C-terminal" evidence="7">
    <location>
        <begin position="359"/>
        <end position="404"/>
    </location>
</feature>
<keyword evidence="10" id="KW-0969">Cilium</keyword>
<dbReference type="InterPro" id="IPR010930">
    <property type="entry name" value="Flg_bb/hook_C_dom"/>
</dbReference>
<evidence type="ECO:0000256" key="1">
    <source>
        <dbReference type="ARBA" id="ARBA00004117"/>
    </source>
</evidence>
<dbReference type="AlphaFoldDB" id="A0A383XQ85"/>
<protein>
    <recommendedName>
        <fullName evidence="3 5">Flagellar hook protein FlgE</fullName>
    </recommendedName>
</protein>
<evidence type="ECO:0000313" key="11">
    <source>
        <dbReference type="Proteomes" id="UP000251800"/>
    </source>
</evidence>
<feature type="domain" description="Flagellar hook protein FlgE D2" evidence="8">
    <location>
        <begin position="161"/>
        <end position="286"/>
    </location>
</feature>
<comment type="similarity">
    <text evidence="2 5">Belongs to the flagella basal body rod proteins family.</text>
</comment>
<comment type="function">
    <text evidence="5">A flexible structure which links the flagellar filament to the drive apparatus in the basal body.</text>
</comment>
<dbReference type="NCBIfam" id="TIGR03506">
    <property type="entry name" value="FlgEFG_subfam"/>
    <property type="match status" value="1"/>
</dbReference>
<dbReference type="NCBIfam" id="NF004238">
    <property type="entry name" value="PRK05682.1-1"/>
    <property type="match status" value="1"/>
</dbReference>